<feature type="domain" description="RmlD-like substrate binding" evidence="7">
    <location>
        <begin position="5"/>
        <end position="254"/>
    </location>
</feature>
<dbReference type="SUPFAM" id="SSF51735">
    <property type="entry name" value="NAD(P)-binding Rossmann-fold domains"/>
    <property type="match status" value="1"/>
</dbReference>
<comment type="cofactor">
    <cofactor evidence="6">
        <name>Mg(2+)</name>
        <dbReference type="ChEBI" id="CHEBI:18420"/>
    </cofactor>
    <text evidence="6">Binds 1 Mg(2+) ion per monomer.</text>
</comment>
<evidence type="ECO:0000256" key="6">
    <source>
        <dbReference type="RuleBase" id="RU364082"/>
    </source>
</evidence>
<dbReference type="Proteomes" id="UP001180825">
    <property type="component" value="Unassembled WGS sequence"/>
</dbReference>
<keyword evidence="6" id="KW-0521">NADP</keyword>
<dbReference type="EMBL" id="JAVDXV010000008">
    <property type="protein sequence ID" value="MDR7334724.1"/>
    <property type="molecule type" value="Genomic_DNA"/>
</dbReference>
<evidence type="ECO:0000259" key="7">
    <source>
        <dbReference type="Pfam" id="PF04321"/>
    </source>
</evidence>
<dbReference type="GO" id="GO:0008831">
    <property type="term" value="F:dTDP-4-dehydrorhamnose reductase activity"/>
    <property type="evidence" value="ECO:0007669"/>
    <property type="project" value="UniProtKB-EC"/>
</dbReference>
<evidence type="ECO:0000313" key="9">
    <source>
        <dbReference type="Proteomes" id="UP001180825"/>
    </source>
</evidence>
<comment type="function">
    <text evidence="6">Catalyzes the reduction of dTDP-6-deoxy-L-lyxo-4-hexulose to yield dTDP-L-rhamnose.</text>
</comment>
<comment type="caution">
    <text evidence="8">The sequence shown here is derived from an EMBL/GenBank/DDBJ whole genome shotgun (WGS) entry which is preliminary data.</text>
</comment>
<comment type="pathway">
    <text evidence="1 6">Carbohydrate biosynthesis; dTDP-L-rhamnose biosynthesis.</text>
</comment>
<sequence>MSKRKLLVLGANGMLGHAVLRWFAPLSGYEVVGAVRTAEAASELRQRVPDAAIVAGVDAARLDSLRQLFDQVRPDVVINCIGVVKQLTGADHPATAIPINALLPHRLARLCQAHEARLVHISTDCVFSGRRGGYREDDVADAEDLYGRSKLMGEVSAPHAVTLRTSIIGHEMTSAHALLGWFLSQRGVVPGYSNAIFSALPTVELARVIEQHVLTDPSLRGIYHVAGPTINKYELLKLVAQIYRSENELKAVPTLVIDRSLDGQRFQSVTGYRPPDWPALVETMRAFG</sequence>
<gene>
    <name evidence="8" type="ORF">J2X21_003888</name>
</gene>
<dbReference type="RefSeq" id="WP_310331349.1">
    <property type="nucleotide sequence ID" value="NZ_JAVDXV010000008.1"/>
</dbReference>
<keyword evidence="9" id="KW-1185">Reference proteome</keyword>
<protein>
    <recommendedName>
        <fullName evidence="4 6">dTDP-4-dehydrorhamnose reductase</fullName>
        <ecNumber evidence="3 6">1.1.1.133</ecNumber>
    </recommendedName>
</protein>
<dbReference type="InterPro" id="IPR029903">
    <property type="entry name" value="RmlD-like-bd"/>
</dbReference>
<evidence type="ECO:0000256" key="4">
    <source>
        <dbReference type="ARBA" id="ARBA00017099"/>
    </source>
</evidence>
<dbReference type="InterPro" id="IPR036291">
    <property type="entry name" value="NAD(P)-bd_dom_sf"/>
</dbReference>
<dbReference type="InterPro" id="IPR005913">
    <property type="entry name" value="dTDP_dehydrorham_reduct"/>
</dbReference>
<dbReference type="Gene3D" id="3.40.50.720">
    <property type="entry name" value="NAD(P)-binding Rossmann-like Domain"/>
    <property type="match status" value="1"/>
</dbReference>
<dbReference type="PANTHER" id="PTHR10491:SF4">
    <property type="entry name" value="METHIONINE ADENOSYLTRANSFERASE 2 SUBUNIT BETA"/>
    <property type="match status" value="1"/>
</dbReference>
<dbReference type="EC" id="1.1.1.133" evidence="3 6"/>
<reference evidence="8 9" key="1">
    <citation type="submission" date="2023-07" db="EMBL/GenBank/DDBJ databases">
        <title>Sorghum-associated microbial communities from plants grown in Nebraska, USA.</title>
        <authorList>
            <person name="Schachtman D."/>
        </authorList>
    </citation>
    <scope>NUCLEOTIDE SEQUENCE [LARGE SCALE GENOMIC DNA]</scope>
    <source>
        <strain evidence="8 9">BE316</strain>
    </source>
</reference>
<evidence type="ECO:0000256" key="1">
    <source>
        <dbReference type="ARBA" id="ARBA00004781"/>
    </source>
</evidence>
<accession>A0ABU2AC06</accession>
<evidence type="ECO:0000256" key="2">
    <source>
        <dbReference type="ARBA" id="ARBA00010944"/>
    </source>
</evidence>
<evidence type="ECO:0000256" key="3">
    <source>
        <dbReference type="ARBA" id="ARBA00012929"/>
    </source>
</evidence>
<keyword evidence="6 8" id="KW-0560">Oxidoreductase</keyword>
<dbReference type="PANTHER" id="PTHR10491">
    <property type="entry name" value="DTDP-4-DEHYDRORHAMNOSE REDUCTASE"/>
    <property type="match status" value="1"/>
</dbReference>
<evidence type="ECO:0000313" key="8">
    <source>
        <dbReference type="EMBL" id="MDR7334724.1"/>
    </source>
</evidence>
<organism evidence="8 9">
    <name type="scientific">Roseateles asaccharophilus</name>
    <dbReference type="NCBI Taxonomy" id="582607"/>
    <lineage>
        <taxon>Bacteria</taxon>
        <taxon>Pseudomonadati</taxon>
        <taxon>Pseudomonadota</taxon>
        <taxon>Betaproteobacteria</taxon>
        <taxon>Burkholderiales</taxon>
        <taxon>Sphaerotilaceae</taxon>
        <taxon>Roseateles</taxon>
    </lineage>
</organism>
<proteinExistence type="inferred from homology"/>
<comment type="similarity">
    <text evidence="2 6">Belongs to the dTDP-4-dehydrorhamnose reductase family.</text>
</comment>
<evidence type="ECO:0000256" key="5">
    <source>
        <dbReference type="ARBA" id="ARBA00048200"/>
    </source>
</evidence>
<dbReference type="Pfam" id="PF04321">
    <property type="entry name" value="RmlD_sub_bind"/>
    <property type="match status" value="1"/>
</dbReference>
<dbReference type="CDD" id="cd05254">
    <property type="entry name" value="dTDP_HR_like_SDR_e"/>
    <property type="match status" value="1"/>
</dbReference>
<name>A0ABU2AC06_9BURK</name>
<comment type="catalytic activity">
    <reaction evidence="5 6">
        <text>dTDP-beta-L-rhamnose + NADP(+) = dTDP-4-dehydro-beta-L-rhamnose + NADPH + H(+)</text>
        <dbReference type="Rhea" id="RHEA:21796"/>
        <dbReference type="ChEBI" id="CHEBI:15378"/>
        <dbReference type="ChEBI" id="CHEBI:57510"/>
        <dbReference type="ChEBI" id="CHEBI:57783"/>
        <dbReference type="ChEBI" id="CHEBI:58349"/>
        <dbReference type="ChEBI" id="CHEBI:62830"/>
        <dbReference type="EC" id="1.1.1.133"/>
    </reaction>
</comment>